<proteinExistence type="predicted"/>
<dbReference type="SUPFAM" id="SSF51430">
    <property type="entry name" value="NAD(P)-linked oxidoreductase"/>
    <property type="match status" value="1"/>
</dbReference>
<evidence type="ECO:0000313" key="3">
    <source>
        <dbReference type="Proteomes" id="UP001329430"/>
    </source>
</evidence>
<dbReference type="Proteomes" id="UP001329430">
    <property type="component" value="Chromosome 3"/>
</dbReference>
<sequence length="342" mass="38046">MDLPPTFVTGFHDEEAVRKMKYNRFGATGLLVSQLSIGTGGFCLQYGNYSVEQCKETLHKAIKAGVNLIDTAPWYGHGVSEEVLGKCLEGIPRQAYYLATKVGRYEADPQLMFDFSASKTRESIETSLRKLGVDYIDLLQAHDIEFAKSLDIVINETLPVLDDARRIGKIKFIGVTGYPVSTLAECISKSNVKIDAVLSYSRLSLIDSTLKDYLAEFQRNHLGIINAAGLCMGLLTSGGPQSWHPAPQHIKDICLEANEFCKANNVELAKLATYYCYQQAGPHTNLIGMNTVNLVDANLDVLYAGITDQEQQVLHELQTRIFSKLKRGNWEVENNKFKDTLP</sequence>
<dbReference type="InterPro" id="IPR020471">
    <property type="entry name" value="AKR"/>
</dbReference>
<evidence type="ECO:0000259" key="1">
    <source>
        <dbReference type="Pfam" id="PF00248"/>
    </source>
</evidence>
<feature type="domain" description="NADP-dependent oxidoreductase" evidence="1">
    <location>
        <begin position="35"/>
        <end position="313"/>
    </location>
</feature>
<dbReference type="InterPro" id="IPR023210">
    <property type="entry name" value="NADP_OxRdtase_dom"/>
</dbReference>
<dbReference type="AlphaFoldDB" id="A0AAN7VN15"/>
<dbReference type="InterPro" id="IPR044479">
    <property type="entry name" value="LGALDH-like"/>
</dbReference>
<dbReference type="FunFam" id="3.20.20.100:FF:000011">
    <property type="entry name" value="Aldo/keto reductase"/>
    <property type="match status" value="1"/>
</dbReference>
<dbReference type="GO" id="GO:0010349">
    <property type="term" value="F:L-galactose dehydrogenase activity"/>
    <property type="evidence" value="ECO:0007669"/>
    <property type="project" value="InterPro"/>
</dbReference>
<organism evidence="2 3">
    <name type="scientific">Pyrocoelia pectoralis</name>
    <dbReference type="NCBI Taxonomy" id="417401"/>
    <lineage>
        <taxon>Eukaryota</taxon>
        <taxon>Metazoa</taxon>
        <taxon>Ecdysozoa</taxon>
        <taxon>Arthropoda</taxon>
        <taxon>Hexapoda</taxon>
        <taxon>Insecta</taxon>
        <taxon>Pterygota</taxon>
        <taxon>Neoptera</taxon>
        <taxon>Endopterygota</taxon>
        <taxon>Coleoptera</taxon>
        <taxon>Polyphaga</taxon>
        <taxon>Elateriformia</taxon>
        <taxon>Elateroidea</taxon>
        <taxon>Lampyridae</taxon>
        <taxon>Lampyrinae</taxon>
        <taxon>Pyrocoelia</taxon>
    </lineage>
</organism>
<accession>A0AAN7VN15</accession>
<evidence type="ECO:0000313" key="2">
    <source>
        <dbReference type="EMBL" id="KAK5647129.1"/>
    </source>
</evidence>
<dbReference type="PANTHER" id="PTHR42686">
    <property type="entry name" value="GH17980P-RELATED"/>
    <property type="match status" value="1"/>
</dbReference>
<name>A0AAN7VN15_9COLE</name>
<dbReference type="Gene3D" id="3.20.20.100">
    <property type="entry name" value="NADP-dependent oxidoreductase domain"/>
    <property type="match status" value="1"/>
</dbReference>
<dbReference type="InterPro" id="IPR036812">
    <property type="entry name" value="NAD(P)_OxRdtase_dom_sf"/>
</dbReference>
<dbReference type="PANTHER" id="PTHR42686:SF1">
    <property type="entry name" value="GH17980P-RELATED"/>
    <property type="match status" value="1"/>
</dbReference>
<comment type="caution">
    <text evidence="2">The sequence shown here is derived from an EMBL/GenBank/DDBJ whole genome shotgun (WGS) entry which is preliminary data.</text>
</comment>
<keyword evidence="3" id="KW-1185">Reference proteome</keyword>
<dbReference type="GO" id="GO:0005829">
    <property type="term" value="C:cytosol"/>
    <property type="evidence" value="ECO:0007669"/>
    <property type="project" value="TreeGrafter"/>
</dbReference>
<protein>
    <recommendedName>
        <fullName evidence="1">NADP-dependent oxidoreductase domain-containing protein</fullName>
    </recommendedName>
</protein>
<gene>
    <name evidence="2" type="ORF">RI129_005593</name>
</gene>
<reference evidence="2 3" key="1">
    <citation type="journal article" date="2024" name="Insects">
        <title>An Improved Chromosome-Level Genome Assembly of the Firefly Pyrocoelia pectoralis.</title>
        <authorList>
            <person name="Fu X."/>
            <person name="Meyer-Rochow V.B."/>
            <person name="Ballantyne L."/>
            <person name="Zhu X."/>
        </authorList>
    </citation>
    <scope>NUCLEOTIDE SEQUENCE [LARGE SCALE GENOMIC DNA]</scope>
    <source>
        <strain evidence="2">XCY_ONT2</strain>
    </source>
</reference>
<dbReference type="CDD" id="cd19163">
    <property type="entry name" value="AKR_galDH"/>
    <property type="match status" value="1"/>
</dbReference>
<dbReference type="Pfam" id="PF00248">
    <property type="entry name" value="Aldo_ket_red"/>
    <property type="match status" value="1"/>
</dbReference>
<dbReference type="EMBL" id="JAVRBK010000003">
    <property type="protein sequence ID" value="KAK5647129.1"/>
    <property type="molecule type" value="Genomic_DNA"/>
</dbReference>